<feature type="domain" description="Cation/H+ exchanger transmembrane" evidence="12">
    <location>
        <begin position="14"/>
        <end position="382"/>
    </location>
</feature>
<dbReference type="Gene3D" id="1.20.1530.20">
    <property type="match status" value="1"/>
</dbReference>
<protein>
    <submittedName>
        <fullName evidence="13">Cation:proton antiporter</fullName>
    </submittedName>
</protein>
<name>A0A9D1I777_9FIRM</name>
<dbReference type="AlphaFoldDB" id="A0A9D1I777"/>
<feature type="transmembrane region" description="Helical" evidence="11">
    <location>
        <begin position="154"/>
        <end position="175"/>
    </location>
</feature>
<comment type="subcellular location">
    <subcellularLocation>
        <location evidence="1">Membrane</location>
        <topology evidence="1">Multi-pass membrane protein</topology>
    </subcellularLocation>
</comment>
<keyword evidence="6 11" id="KW-1133">Transmembrane helix</keyword>
<evidence type="ECO:0000256" key="9">
    <source>
        <dbReference type="ARBA" id="ARBA00023136"/>
    </source>
</evidence>
<comment type="caution">
    <text evidence="13">The sequence shown here is derived from an EMBL/GenBank/DDBJ whole genome shotgun (WGS) entry which is preliminary data.</text>
</comment>
<dbReference type="EMBL" id="DVMO01000108">
    <property type="protein sequence ID" value="HIU28200.1"/>
    <property type="molecule type" value="Genomic_DNA"/>
</dbReference>
<reference evidence="13" key="1">
    <citation type="submission" date="2020-10" db="EMBL/GenBank/DDBJ databases">
        <authorList>
            <person name="Gilroy R."/>
        </authorList>
    </citation>
    <scope>NUCLEOTIDE SEQUENCE</scope>
    <source>
        <strain evidence="13">11300</strain>
    </source>
</reference>
<feature type="transmembrane region" description="Helical" evidence="11">
    <location>
        <begin position="297"/>
        <end position="320"/>
    </location>
</feature>
<keyword evidence="8" id="KW-0406">Ion transport</keyword>
<accession>A0A9D1I777</accession>
<evidence type="ECO:0000256" key="3">
    <source>
        <dbReference type="ARBA" id="ARBA00022448"/>
    </source>
</evidence>
<dbReference type="GO" id="GO:0015297">
    <property type="term" value="F:antiporter activity"/>
    <property type="evidence" value="ECO:0007669"/>
    <property type="project" value="UniProtKB-KW"/>
</dbReference>
<reference evidence="13" key="2">
    <citation type="journal article" date="2021" name="PeerJ">
        <title>Extensive microbial diversity within the chicken gut microbiome revealed by metagenomics and culture.</title>
        <authorList>
            <person name="Gilroy R."/>
            <person name="Ravi A."/>
            <person name="Getino M."/>
            <person name="Pursley I."/>
            <person name="Horton D.L."/>
            <person name="Alikhan N.F."/>
            <person name="Baker D."/>
            <person name="Gharbi K."/>
            <person name="Hall N."/>
            <person name="Watson M."/>
            <person name="Adriaenssens E.M."/>
            <person name="Foster-Nyarko E."/>
            <person name="Jarju S."/>
            <person name="Secka A."/>
            <person name="Antonio M."/>
            <person name="Oren A."/>
            <person name="Chaudhuri R.R."/>
            <person name="La Ragione R."/>
            <person name="Hildebrand F."/>
            <person name="Pallen M.J."/>
        </authorList>
    </citation>
    <scope>NUCLEOTIDE SEQUENCE</scope>
    <source>
        <strain evidence="13">11300</strain>
    </source>
</reference>
<feature type="transmembrane region" description="Helical" evidence="11">
    <location>
        <begin position="225"/>
        <end position="250"/>
    </location>
</feature>
<evidence type="ECO:0000256" key="1">
    <source>
        <dbReference type="ARBA" id="ARBA00004141"/>
    </source>
</evidence>
<evidence type="ECO:0000256" key="2">
    <source>
        <dbReference type="ARBA" id="ARBA00005551"/>
    </source>
</evidence>
<comment type="similarity">
    <text evidence="2">Belongs to the monovalent cation:proton antiporter 2 (CPA2) transporter (TC 2.A.37) family.</text>
</comment>
<keyword evidence="9 11" id="KW-0472">Membrane</keyword>
<feature type="transmembrane region" description="Helical" evidence="11">
    <location>
        <begin position="187"/>
        <end position="205"/>
    </location>
</feature>
<evidence type="ECO:0000256" key="8">
    <source>
        <dbReference type="ARBA" id="ARBA00023065"/>
    </source>
</evidence>
<evidence type="ECO:0000313" key="14">
    <source>
        <dbReference type="Proteomes" id="UP000824091"/>
    </source>
</evidence>
<feature type="transmembrane region" description="Helical" evidence="11">
    <location>
        <begin position="85"/>
        <end position="109"/>
    </location>
</feature>
<evidence type="ECO:0000259" key="12">
    <source>
        <dbReference type="Pfam" id="PF00999"/>
    </source>
</evidence>
<evidence type="ECO:0000256" key="10">
    <source>
        <dbReference type="ARBA" id="ARBA00023201"/>
    </source>
</evidence>
<evidence type="ECO:0000313" key="13">
    <source>
        <dbReference type="EMBL" id="HIU28200.1"/>
    </source>
</evidence>
<feature type="transmembrane region" description="Helical" evidence="11">
    <location>
        <begin position="270"/>
        <end position="290"/>
    </location>
</feature>
<evidence type="ECO:0000256" key="6">
    <source>
        <dbReference type="ARBA" id="ARBA00022989"/>
    </source>
</evidence>
<proteinExistence type="inferred from homology"/>
<evidence type="ECO:0000256" key="4">
    <source>
        <dbReference type="ARBA" id="ARBA00022449"/>
    </source>
</evidence>
<dbReference type="InterPro" id="IPR038770">
    <property type="entry name" value="Na+/solute_symporter_sf"/>
</dbReference>
<keyword evidence="4" id="KW-0050">Antiport</keyword>
<feature type="transmembrane region" description="Helical" evidence="11">
    <location>
        <begin position="361"/>
        <end position="380"/>
    </location>
</feature>
<evidence type="ECO:0000256" key="11">
    <source>
        <dbReference type="SAM" id="Phobius"/>
    </source>
</evidence>
<sequence>MMEYGFLVSVAVIILSTKILGDLTKKVSMPQVVGALLAGVLIGPTGLGLIAETDFLDYTAEIGVIMLMFLAGLDTDINEIKRNSLTCLTVAGIGVIVPLIGGTVCYYFFFEAGATGFDDILKAVFVGVVLTATSVSITVEALREMGKLDGKVGNTILGAAVLDDIIGIVVLTIVSSFKDSDVSVSGVLIKILLYGICMAVLALILSKGKNIIDSNIKKQRASTYILAACLLISFASEHFFGVADITGAYLLGLFLSSHGIKHEIYRKINVPSYIFFSPIFFASVGLKVNLEGMTGTIVVFSIVLLVIAILTKIIGCGLGAKICGFSGKESVQVGVGMVSRGEVALIVAQKGSEMGLLSLTLMPAVVLVVIATTIFTPIILKKIM</sequence>
<dbReference type="GO" id="GO:0016020">
    <property type="term" value="C:membrane"/>
    <property type="evidence" value="ECO:0007669"/>
    <property type="project" value="UniProtKB-SubCell"/>
</dbReference>
<dbReference type="InterPro" id="IPR006153">
    <property type="entry name" value="Cation/H_exchanger_TM"/>
</dbReference>
<keyword evidence="5 11" id="KW-0812">Transmembrane</keyword>
<keyword evidence="10" id="KW-0739">Sodium transport</keyword>
<keyword evidence="7" id="KW-0915">Sodium</keyword>
<dbReference type="Pfam" id="PF00999">
    <property type="entry name" value="Na_H_Exchanger"/>
    <property type="match status" value="1"/>
</dbReference>
<dbReference type="Proteomes" id="UP000824091">
    <property type="component" value="Unassembled WGS sequence"/>
</dbReference>
<gene>
    <name evidence="13" type="ORF">IAD16_07475</name>
</gene>
<dbReference type="GO" id="GO:0006814">
    <property type="term" value="P:sodium ion transport"/>
    <property type="evidence" value="ECO:0007669"/>
    <property type="project" value="UniProtKB-KW"/>
</dbReference>
<keyword evidence="3" id="KW-0813">Transport</keyword>
<feature type="transmembrane region" description="Helical" evidence="11">
    <location>
        <begin position="6"/>
        <end position="24"/>
    </location>
</feature>
<evidence type="ECO:0000256" key="7">
    <source>
        <dbReference type="ARBA" id="ARBA00023053"/>
    </source>
</evidence>
<dbReference type="PANTHER" id="PTHR43562:SF3">
    <property type="entry name" value="SODIUM ION_PROTON EXCHANGER (EUROFUNG)"/>
    <property type="match status" value="1"/>
</dbReference>
<feature type="transmembrane region" description="Helical" evidence="11">
    <location>
        <begin position="31"/>
        <end position="49"/>
    </location>
</feature>
<organism evidence="13 14">
    <name type="scientific">Candidatus Fimisoma avicola</name>
    <dbReference type="NCBI Taxonomy" id="2840826"/>
    <lineage>
        <taxon>Bacteria</taxon>
        <taxon>Bacillati</taxon>
        <taxon>Bacillota</taxon>
        <taxon>Clostridia</taxon>
        <taxon>Eubacteriales</taxon>
        <taxon>Candidatus Fimisoma</taxon>
    </lineage>
</organism>
<dbReference type="GO" id="GO:1902600">
    <property type="term" value="P:proton transmembrane transport"/>
    <property type="evidence" value="ECO:0007669"/>
    <property type="project" value="InterPro"/>
</dbReference>
<dbReference type="PANTHER" id="PTHR43562">
    <property type="entry name" value="NAPA-TYPE SODIUM/HYDROGEN ANTIPORTER"/>
    <property type="match status" value="1"/>
</dbReference>
<feature type="transmembrane region" description="Helical" evidence="11">
    <location>
        <begin position="121"/>
        <end position="142"/>
    </location>
</feature>
<evidence type="ECO:0000256" key="5">
    <source>
        <dbReference type="ARBA" id="ARBA00022692"/>
    </source>
</evidence>